<sequence>IAPHLQSLDFRLVNFTARSNLSYIPFASSTISQIGCGRAIYTGRSEQSTSRGTDMAMAGHTMAVGFGDRVEALVNCTLTIHKSKATENVLLLSSKQNSINIEKNRKKLPQSIAYYNNTKPARKYTVKSSSQRWPLQVFFNVIDLAGINSWILYKETIEKFQEWQSQKVQYQIQQKQDKRNDRPMTNGALLIEPAVYLVQL</sequence>
<gene>
    <name evidence="1" type="ORF">MHI_LOCUS287245</name>
</gene>
<name>A0A6V7H0Z4_9HYME</name>
<dbReference type="Proteomes" id="UP000752696">
    <property type="component" value="Unassembled WGS sequence"/>
</dbReference>
<proteinExistence type="predicted"/>
<keyword evidence="2" id="KW-1185">Reference proteome</keyword>
<dbReference type="AlphaFoldDB" id="A0A6V7H0Z4"/>
<organism evidence="1 2">
    <name type="scientific">Heterotrigona itama</name>
    <dbReference type="NCBI Taxonomy" id="395501"/>
    <lineage>
        <taxon>Eukaryota</taxon>
        <taxon>Metazoa</taxon>
        <taxon>Ecdysozoa</taxon>
        <taxon>Arthropoda</taxon>
        <taxon>Hexapoda</taxon>
        <taxon>Insecta</taxon>
        <taxon>Pterygota</taxon>
        <taxon>Neoptera</taxon>
        <taxon>Endopterygota</taxon>
        <taxon>Hymenoptera</taxon>
        <taxon>Apocrita</taxon>
        <taxon>Aculeata</taxon>
        <taxon>Apoidea</taxon>
        <taxon>Anthophila</taxon>
        <taxon>Apidae</taxon>
        <taxon>Heterotrigona</taxon>
    </lineage>
</organism>
<dbReference type="OrthoDB" id="414826at2759"/>
<evidence type="ECO:0000313" key="2">
    <source>
        <dbReference type="Proteomes" id="UP000752696"/>
    </source>
</evidence>
<evidence type="ECO:0008006" key="3">
    <source>
        <dbReference type="Google" id="ProtNLM"/>
    </source>
</evidence>
<evidence type="ECO:0000313" key="1">
    <source>
        <dbReference type="EMBL" id="CAD1472335.1"/>
    </source>
</evidence>
<accession>A0A6V7H0Z4</accession>
<comment type="caution">
    <text evidence="1">The sequence shown here is derived from an EMBL/GenBank/DDBJ whole genome shotgun (WGS) entry which is preliminary data.</text>
</comment>
<feature type="non-terminal residue" evidence="1">
    <location>
        <position position="1"/>
    </location>
</feature>
<reference evidence="1" key="1">
    <citation type="submission" date="2020-07" db="EMBL/GenBank/DDBJ databases">
        <authorList>
            <person name="Nazaruddin N."/>
        </authorList>
    </citation>
    <scope>NUCLEOTIDE SEQUENCE</scope>
</reference>
<dbReference type="EMBL" id="CAJDYZ010005250">
    <property type="protein sequence ID" value="CAD1472335.1"/>
    <property type="molecule type" value="Genomic_DNA"/>
</dbReference>
<feature type="non-terminal residue" evidence="1">
    <location>
        <position position="200"/>
    </location>
</feature>
<protein>
    <recommendedName>
        <fullName evidence="3">PiggyBac transposable element-derived protein domain-containing protein</fullName>
    </recommendedName>
</protein>